<reference evidence="1 2" key="1">
    <citation type="submission" date="2020-07" db="EMBL/GenBank/DDBJ databases">
        <title>Sequencing the genomes of 1000 actinobacteria strains.</title>
        <authorList>
            <person name="Klenk H.-P."/>
        </authorList>
    </citation>
    <scope>NUCLEOTIDE SEQUENCE [LARGE SCALE GENOMIC DNA]</scope>
    <source>
        <strain evidence="1 2">DSM 7487</strain>
    </source>
</reference>
<sequence>MSDDADIAAWLSGRLPQDWFETAPAVSVDREEIVVTGRLAVPDGTEGGTAATRRAEAGRIARFREETRPARMRIADEAESLFGRKVAWGAACGQTEELFTNLATPVMTRLRQPQRQVLDTLVDAGVARTRSEALAWCVRLVGQHQQDWIQQLREALSGVEQARAAGPR</sequence>
<evidence type="ECO:0000313" key="1">
    <source>
        <dbReference type="EMBL" id="NYD23464.1"/>
    </source>
</evidence>
<dbReference type="Proteomes" id="UP000521922">
    <property type="component" value="Unassembled WGS sequence"/>
</dbReference>
<keyword evidence="2" id="KW-1185">Reference proteome</keyword>
<comment type="caution">
    <text evidence="1">The sequence shown here is derived from an EMBL/GenBank/DDBJ whole genome shotgun (WGS) entry which is preliminary data.</text>
</comment>
<dbReference type="EMBL" id="JACCBB010000001">
    <property type="protein sequence ID" value="NYD23464.1"/>
    <property type="molecule type" value="Genomic_DNA"/>
</dbReference>
<dbReference type="AlphaFoldDB" id="A0A7Y9DMR0"/>
<organism evidence="1 2">
    <name type="scientific">Kineococcus aurantiacus</name>
    <dbReference type="NCBI Taxonomy" id="37633"/>
    <lineage>
        <taxon>Bacteria</taxon>
        <taxon>Bacillati</taxon>
        <taxon>Actinomycetota</taxon>
        <taxon>Actinomycetes</taxon>
        <taxon>Kineosporiales</taxon>
        <taxon>Kineosporiaceae</taxon>
        <taxon>Kineococcus</taxon>
    </lineage>
</organism>
<protein>
    <submittedName>
        <fullName evidence="1">Uncharacterized protein</fullName>
    </submittedName>
</protein>
<name>A0A7Y9DMR0_9ACTN</name>
<evidence type="ECO:0000313" key="2">
    <source>
        <dbReference type="Proteomes" id="UP000521922"/>
    </source>
</evidence>
<proteinExistence type="predicted"/>
<accession>A0A7Y9DMR0</accession>
<dbReference type="RefSeq" id="WP_179753218.1">
    <property type="nucleotide sequence ID" value="NZ_BAAAGN010000010.1"/>
</dbReference>
<gene>
    <name evidence="1" type="ORF">BJ968_003004</name>
</gene>